<evidence type="ECO:0000313" key="9">
    <source>
        <dbReference type="Proteomes" id="UP000481252"/>
    </source>
</evidence>
<dbReference type="Proteomes" id="UP000481252">
    <property type="component" value="Unassembled WGS sequence"/>
</dbReference>
<dbReference type="GO" id="GO:0005737">
    <property type="term" value="C:cytoplasm"/>
    <property type="evidence" value="ECO:0007669"/>
    <property type="project" value="InterPro"/>
</dbReference>
<sequence length="352" mass="37985">MSSKFLEAGLSTGEARDSSVTSLPTRIAANTPATHGIARNPGMALDLGFLESMRNVNRSALERRVASLTKRRSIKADNQAAWLLRSIACMDLTTLNSNDTDERVRRLCAKAINPLRRDIAEGLGLGDTVIRPAAVCVYHPFVATAVDAVKGTGIHVAAVSTAFPHGLAPLATRLQEIEASVKDGADEIDVVIPRGLVFGAKWQELYDEIVAMRAACGEAHLKVILGTGDLATLRNVMLASMVAMMAGADFVKTSTGKESVNATLPVGLAMVRSIRAYFEHTGYLIGFKPAGGISTAKVSLDWLVLMKEELGRPWLEPELFRFGASSLLTDIERQLEHHLTGRYSANHRHAMA</sequence>
<evidence type="ECO:0000256" key="7">
    <source>
        <dbReference type="NCBIfam" id="TIGR00126"/>
    </source>
</evidence>
<evidence type="ECO:0000256" key="5">
    <source>
        <dbReference type="ARBA" id="ARBA00023270"/>
    </source>
</evidence>
<dbReference type="NCBIfam" id="TIGR00126">
    <property type="entry name" value="deoC"/>
    <property type="match status" value="1"/>
</dbReference>
<evidence type="ECO:0000256" key="2">
    <source>
        <dbReference type="ARBA" id="ARBA00009473"/>
    </source>
</evidence>
<keyword evidence="9" id="KW-1185">Reference proteome</keyword>
<accession>A0A7C9RBR4</accession>
<dbReference type="GO" id="GO:0009264">
    <property type="term" value="P:deoxyribonucleotide catabolic process"/>
    <property type="evidence" value="ECO:0007669"/>
    <property type="project" value="UniProtKB-UniRule"/>
</dbReference>
<proteinExistence type="inferred from homology"/>
<reference evidence="8 9" key="1">
    <citation type="submission" date="2020-02" db="EMBL/GenBank/DDBJ databases">
        <title>Genome sequence of the type strain CGMCC 1.15528 of Mesorhizobium zhangyense.</title>
        <authorList>
            <person name="Gao J."/>
            <person name="Sun J."/>
        </authorList>
    </citation>
    <scope>NUCLEOTIDE SEQUENCE [LARGE SCALE GENOMIC DNA]</scope>
    <source>
        <strain evidence="8 9">CGMCC 1.15528</strain>
    </source>
</reference>
<dbReference type="Gene3D" id="3.20.20.70">
    <property type="entry name" value="Aldolase class I"/>
    <property type="match status" value="1"/>
</dbReference>
<dbReference type="GO" id="GO:0016052">
    <property type="term" value="P:carbohydrate catabolic process"/>
    <property type="evidence" value="ECO:0007669"/>
    <property type="project" value="TreeGrafter"/>
</dbReference>
<dbReference type="PANTHER" id="PTHR10889">
    <property type="entry name" value="DEOXYRIBOSE-PHOSPHATE ALDOLASE"/>
    <property type="match status" value="1"/>
</dbReference>
<name>A0A7C9RBR4_9HYPH</name>
<dbReference type="SMART" id="SM01133">
    <property type="entry name" value="DeoC"/>
    <property type="match status" value="1"/>
</dbReference>
<dbReference type="PANTHER" id="PTHR10889:SF3">
    <property type="entry name" value="DEOXYRIBOSE-PHOSPHATE ALDOLASE"/>
    <property type="match status" value="1"/>
</dbReference>
<evidence type="ECO:0000313" key="8">
    <source>
        <dbReference type="EMBL" id="NGN42813.1"/>
    </source>
</evidence>
<organism evidence="8 9">
    <name type="scientific">Mesorhizobium zhangyense</name>
    <dbReference type="NCBI Taxonomy" id="1776730"/>
    <lineage>
        <taxon>Bacteria</taxon>
        <taxon>Pseudomonadati</taxon>
        <taxon>Pseudomonadota</taxon>
        <taxon>Alphaproteobacteria</taxon>
        <taxon>Hyphomicrobiales</taxon>
        <taxon>Phyllobacteriaceae</taxon>
        <taxon>Mesorhizobium</taxon>
    </lineage>
</organism>
<dbReference type="InterPro" id="IPR013785">
    <property type="entry name" value="Aldolase_TIM"/>
</dbReference>
<evidence type="ECO:0000256" key="1">
    <source>
        <dbReference type="ARBA" id="ARBA00004816"/>
    </source>
</evidence>
<dbReference type="Pfam" id="PF01791">
    <property type="entry name" value="DeoC"/>
    <property type="match status" value="1"/>
</dbReference>
<evidence type="ECO:0000256" key="6">
    <source>
        <dbReference type="ARBA" id="ARBA00048791"/>
    </source>
</evidence>
<dbReference type="EMBL" id="JAAKZG010000006">
    <property type="protein sequence ID" value="NGN42813.1"/>
    <property type="molecule type" value="Genomic_DNA"/>
</dbReference>
<gene>
    <name evidence="8" type="primary">deoC</name>
    <name evidence="8" type="ORF">G6N74_17220</name>
</gene>
<comment type="caution">
    <text evidence="8">The sequence shown here is derived from an EMBL/GenBank/DDBJ whole genome shotgun (WGS) entry which is preliminary data.</text>
</comment>
<dbReference type="InterPro" id="IPR002915">
    <property type="entry name" value="DeoC/FbaB/LacD_aldolase"/>
</dbReference>
<comment type="catalytic activity">
    <reaction evidence="6">
        <text>2-deoxy-D-ribose 5-phosphate = D-glyceraldehyde 3-phosphate + acetaldehyde</text>
        <dbReference type="Rhea" id="RHEA:12821"/>
        <dbReference type="ChEBI" id="CHEBI:15343"/>
        <dbReference type="ChEBI" id="CHEBI:59776"/>
        <dbReference type="ChEBI" id="CHEBI:62877"/>
        <dbReference type="EC" id="4.1.2.4"/>
    </reaction>
</comment>
<comment type="pathway">
    <text evidence="1">Carbohydrate degradation; 2-deoxy-D-ribose 1-phosphate degradation; D-glyceraldehyde 3-phosphate and acetaldehyde from 2-deoxy-alpha-D-ribose 1-phosphate: step 2/2.</text>
</comment>
<keyword evidence="5" id="KW-0704">Schiff base</keyword>
<dbReference type="RefSeq" id="WP_165119163.1">
    <property type="nucleotide sequence ID" value="NZ_JAAKZG010000006.1"/>
</dbReference>
<evidence type="ECO:0000256" key="4">
    <source>
        <dbReference type="ARBA" id="ARBA00023239"/>
    </source>
</evidence>
<dbReference type="AlphaFoldDB" id="A0A7C9RBR4"/>
<comment type="similarity">
    <text evidence="2">Belongs to the DeoC/FbaB aldolase family. DeoC type 2 subfamily.</text>
</comment>
<dbReference type="InterPro" id="IPR011343">
    <property type="entry name" value="DeoC"/>
</dbReference>
<evidence type="ECO:0000256" key="3">
    <source>
        <dbReference type="ARBA" id="ARBA00012515"/>
    </source>
</evidence>
<dbReference type="GO" id="GO:0004139">
    <property type="term" value="F:deoxyribose-phosphate aldolase activity"/>
    <property type="evidence" value="ECO:0007669"/>
    <property type="project" value="UniProtKB-UniRule"/>
</dbReference>
<dbReference type="EC" id="4.1.2.4" evidence="3 7"/>
<dbReference type="SUPFAM" id="SSF51569">
    <property type="entry name" value="Aldolase"/>
    <property type="match status" value="1"/>
</dbReference>
<protein>
    <recommendedName>
        <fullName evidence="3 7">Deoxyribose-phosphate aldolase</fullName>
        <ecNumber evidence="3 7">4.1.2.4</ecNumber>
    </recommendedName>
</protein>
<dbReference type="CDD" id="cd00959">
    <property type="entry name" value="DeoC"/>
    <property type="match status" value="1"/>
</dbReference>
<keyword evidence="4 8" id="KW-0456">Lyase</keyword>